<keyword evidence="3" id="KW-0732">Signal</keyword>
<protein>
    <submittedName>
        <fullName evidence="11">Uncharacterized protein</fullName>
    </submittedName>
</protein>
<keyword evidence="6" id="KW-0325">Glycoprotein</keyword>
<evidence type="ECO:0000256" key="8">
    <source>
        <dbReference type="ARBA" id="ARBA00024176"/>
    </source>
</evidence>
<evidence type="ECO:0000256" key="7">
    <source>
        <dbReference type="ARBA" id="ARBA00023228"/>
    </source>
</evidence>
<organism evidence="11 12">
    <name type="scientific">Dryococelus australis</name>
    <dbReference type="NCBI Taxonomy" id="614101"/>
    <lineage>
        <taxon>Eukaryota</taxon>
        <taxon>Metazoa</taxon>
        <taxon>Ecdysozoa</taxon>
        <taxon>Arthropoda</taxon>
        <taxon>Hexapoda</taxon>
        <taxon>Insecta</taxon>
        <taxon>Pterygota</taxon>
        <taxon>Neoptera</taxon>
        <taxon>Polyneoptera</taxon>
        <taxon>Phasmatodea</taxon>
        <taxon>Verophasmatodea</taxon>
        <taxon>Anareolatae</taxon>
        <taxon>Phasmatidae</taxon>
        <taxon>Eurycanthinae</taxon>
        <taxon>Dryococelus</taxon>
    </lineage>
</organism>
<dbReference type="PANTHER" id="PTHR31981">
    <property type="entry name" value="GLYCOSYLATED LYSOSOMAL MEMBRANE PROTEIN"/>
    <property type="match status" value="1"/>
</dbReference>
<keyword evidence="2" id="KW-0812">Transmembrane</keyword>
<comment type="function">
    <text evidence="8">Required to protect lysosomal transporter MFSD1 from lysosomal proteolysis and for MFSD1 lysosomal localization.</text>
</comment>
<dbReference type="EMBL" id="JARBHB010000005">
    <property type="protein sequence ID" value="KAJ8884714.1"/>
    <property type="molecule type" value="Genomic_DNA"/>
</dbReference>
<keyword evidence="12" id="KW-1185">Reference proteome</keyword>
<sequence>MHHSLVQQVVIICTQMVDLQTASSGTAQGGGYLQWRPVAYVSKQRDLSNSTDAHSYQLSDVPHPGSVLNNSLLYAVYSYMLDTPALLTQEAIVSFGLREDGFYKKTNFTSW</sequence>
<evidence type="ECO:0000313" key="11">
    <source>
        <dbReference type="EMBL" id="KAJ8884714.1"/>
    </source>
</evidence>
<comment type="similarity">
    <text evidence="1">Belongs to the GLMP family.</text>
</comment>
<keyword evidence="4" id="KW-1133">Transmembrane helix</keyword>
<evidence type="ECO:0000256" key="6">
    <source>
        <dbReference type="ARBA" id="ARBA00023180"/>
    </source>
</evidence>
<evidence type="ECO:0000256" key="3">
    <source>
        <dbReference type="ARBA" id="ARBA00022729"/>
    </source>
</evidence>
<keyword evidence="5" id="KW-0472">Membrane</keyword>
<dbReference type="PANTHER" id="PTHR31981:SF1">
    <property type="entry name" value="GLYCOSYLATED LYSOSOMAL MEMBRANE PROTEIN"/>
    <property type="match status" value="1"/>
</dbReference>
<evidence type="ECO:0000256" key="10">
    <source>
        <dbReference type="ARBA" id="ARBA00044960"/>
    </source>
</evidence>
<dbReference type="Pfam" id="PF15065">
    <property type="entry name" value="NCU-G1"/>
    <property type="match status" value="1"/>
</dbReference>
<evidence type="ECO:0000256" key="9">
    <source>
        <dbReference type="ARBA" id="ARBA00024189"/>
    </source>
</evidence>
<evidence type="ECO:0000256" key="4">
    <source>
        <dbReference type="ARBA" id="ARBA00022989"/>
    </source>
</evidence>
<evidence type="ECO:0000313" key="12">
    <source>
        <dbReference type="Proteomes" id="UP001159363"/>
    </source>
</evidence>
<comment type="subunit">
    <text evidence="10">Interacts (via lumenal domain) with lysosomal protein MFSD1; the interaction starts while both proteins are still in the endoplasmic reticulum and is required for stabilization of MFSD1 in lysosomes but has no direct effect on its targeting to lysosomes or transporter activity.</text>
</comment>
<evidence type="ECO:0000256" key="5">
    <source>
        <dbReference type="ARBA" id="ARBA00023136"/>
    </source>
</evidence>
<gene>
    <name evidence="11" type="ORF">PR048_016572</name>
</gene>
<comment type="subcellular location">
    <subcellularLocation>
        <location evidence="9">Lysosome membrane</location>
        <topology evidence="9">Single-pass type I membrane protein</topology>
        <orientation evidence="9">Lumenal side</orientation>
    </subcellularLocation>
</comment>
<evidence type="ECO:0000256" key="2">
    <source>
        <dbReference type="ARBA" id="ARBA00022692"/>
    </source>
</evidence>
<reference evidence="11 12" key="1">
    <citation type="submission" date="2023-02" db="EMBL/GenBank/DDBJ databases">
        <title>LHISI_Scaffold_Assembly.</title>
        <authorList>
            <person name="Stuart O.P."/>
            <person name="Cleave R."/>
            <person name="Magrath M.J.L."/>
            <person name="Mikheyev A.S."/>
        </authorList>
    </citation>
    <scope>NUCLEOTIDE SEQUENCE [LARGE SCALE GENOMIC DNA]</scope>
    <source>
        <strain evidence="11">Daus_M_001</strain>
        <tissue evidence="11">Leg muscle</tissue>
    </source>
</reference>
<evidence type="ECO:0000256" key="1">
    <source>
        <dbReference type="ARBA" id="ARBA00010599"/>
    </source>
</evidence>
<accession>A0ABQ9HK64</accession>
<dbReference type="InterPro" id="IPR029382">
    <property type="entry name" value="NCU-G1"/>
</dbReference>
<proteinExistence type="inferred from homology"/>
<comment type="caution">
    <text evidence="11">The sequence shown here is derived from an EMBL/GenBank/DDBJ whole genome shotgun (WGS) entry which is preliminary data.</text>
</comment>
<name>A0ABQ9HK64_9NEOP</name>
<dbReference type="Proteomes" id="UP001159363">
    <property type="component" value="Chromosome 4"/>
</dbReference>
<keyword evidence="7" id="KW-0458">Lysosome</keyword>